<gene>
    <name evidence="1" type="ORF">AWY79_05355</name>
    <name evidence="2" type="ORF">EDC59_1041</name>
</gene>
<keyword evidence="3" id="KW-1185">Reference proteome</keyword>
<reference evidence="1 3" key="1">
    <citation type="journal article" date="2016" name="Front. Microbiol.">
        <title>Genome Sequence of the Piezophilic, Mesophilic Sulfate-Reducing Bacterium Desulfovibrio indicus J2T.</title>
        <authorList>
            <person name="Cao J."/>
            <person name="Maignien L."/>
            <person name="Shao Z."/>
            <person name="Alain K."/>
            <person name="Jebbar M."/>
        </authorList>
    </citation>
    <scope>NUCLEOTIDE SEQUENCE [LARGE SCALE GENOMIC DNA]</scope>
    <source>
        <strain evidence="1 3">J2</strain>
    </source>
</reference>
<dbReference type="Proteomes" id="UP000295506">
    <property type="component" value="Unassembled WGS sequence"/>
</dbReference>
<dbReference type="Proteomes" id="UP000055611">
    <property type="component" value="Chromosome"/>
</dbReference>
<dbReference type="EMBL" id="SOBK01000004">
    <property type="protein sequence ID" value="TDT89009.1"/>
    <property type="molecule type" value="Genomic_DNA"/>
</dbReference>
<sequence length="80" mass="8633">MGHDLNQLHHLVELSMRSTHTATLVIAGLFYVLNDKGVLSKEEFESVIDIAANSAGENPSDGALKQEIRGFGRDVGGLLK</sequence>
<reference evidence="2 4" key="2">
    <citation type="submission" date="2019-03" db="EMBL/GenBank/DDBJ databases">
        <title>Genomic Encyclopedia of Type Strains, Phase IV (KMG-IV): sequencing the most valuable type-strain genomes for metagenomic binning, comparative biology and taxonomic classification.</title>
        <authorList>
            <person name="Goeker M."/>
        </authorList>
    </citation>
    <scope>NUCLEOTIDE SEQUENCE [LARGE SCALE GENOMIC DNA]</scope>
    <source>
        <strain evidence="2 4">DSM 101483</strain>
    </source>
</reference>
<evidence type="ECO:0000313" key="4">
    <source>
        <dbReference type="Proteomes" id="UP000295506"/>
    </source>
</evidence>
<organism evidence="2 4">
    <name type="scientific">Pseudodesulfovibrio indicus</name>
    <dbReference type="NCBI Taxonomy" id="1716143"/>
    <lineage>
        <taxon>Bacteria</taxon>
        <taxon>Pseudomonadati</taxon>
        <taxon>Thermodesulfobacteriota</taxon>
        <taxon>Desulfovibrionia</taxon>
        <taxon>Desulfovibrionales</taxon>
        <taxon>Desulfovibrionaceae</taxon>
    </lineage>
</organism>
<name>A0A126QKU4_9BACT</name>
<dbReference type="AlphaFoldDB" id="A0A126QKU4"/>
<evidence type="ECO:0000313" key="3">
    <source>
        <dbReference type="Proteomes" id="UP000055611"/>
    </source>
</evidence>
<dbReference type="RefSeq" id="WP_066801290.1">
    <property type="nucleotide sequence ID" value="NZ_CP014206.1"/>
</dbReference>
<evidence type="ECO:0000313" key="1">
    <source>
        <dbReference type="EMBL" id="AMK10581.1"/>
    </source>
</evidence>
<dbReference type="KEGG" id="dej:AWY79_05355"/>
<evidence type="ECO:0000313" key="2">
    <source>
        <dbReference type="EMBL" id="TDT89009.1"/>
    </source>
</evidence>
<protein>
    <submittedName>
        <fullName evidence="2">Uncharacterized protein</fullName>
    </submittedName>
</protein>
<accession>A0A126QKU4</accession>
<proteinExistence type="predicted"/>
<dbReference type="EMBL" id="CP014206">
    <property type="protein sequence ID" value="AMK10581.1"/>
    <property type="molecule type" value="Genomic_DNA"/>
</dbReference>